<dbReference type="EMBL" id="VFPQ01000002">
    <property type="protein sequence ID" value="TQM72826.1"/>
    <property type="molecule type" value="Genomic_DNA"/>
</dbReference>
<dbReference type="PANTHER" id="PTHR35908">
    <property type="entry name" value="HYPOTHETICAL FUSION PROTEIN"/>
    <property type="match status" value="1"/>
</dbReference>
<gene>
    <name evidence="3" type="ORF">FHX40_4987</name>
</gene>
<dbReference type="Proteomes" id="UP000319213">
    <property type="component" value="Unassembled WGS sequence"/>
</dbReference>
<dbReference type="SUPFAM" id="SSF54593">
    <property type="entry name" value="Glyoxalase/Bleomycin resistance protein/Dihydroxybiphenyl dioxygenase"/>
    <property type="match status" value="1"/>
</dbReference>
<evidence type="ECO:0000259" key="2">
    <source>
        <dbReference type="PROSITE" id="PS51819"/>
    </source>
</evidence>
<name>A0A543IQH2_9ACTN</name>
<dbReference type="InterPro" id="IPR029068">
    <property type="entry name" value="Glyas_Bleomycin-R_OHBP_Dase"/>
</dbReference>
<dbReference type="AlphaFoldDB" id="A0A543IQH2"/>
<evidence type="ECO:0000256" key="1">
    <source>
        <dbReference type="SAM" id="MobiDB-lite"/>
    </source>
</evidence>
<feature type="region of interest" description="Disordered" evidence="1">
    <location>
        <begin position="31"/>
        <end position="51"/>
    </location>
</feature>
<keyword evidence="4" id="KW-1185">Reference proteome</keyword>
<dbReference type="Pfam" id="PF18029">
    <property type="entry name" value="Glyoxalase_6"/>
    <property type="match status" value="1"/>
</dbReference>
<dbReference type="PROSITE" id="PS51819">
    <property type="entry name" value="VOC"/>
    <property type="match status" value="1"/>
</dbReference>
<evidence type="ECO:0000313" key="3">
    <source>
        <dbReference type="EMBL" id="TQM72826.1"/>
    </source>
</evidence>
<evidence type="ECO:0000313" key="4">
    <source>
        <dbReference type="Proteomes" id="UP000319213"/>
    </source>
</evidence>
<feature type="domain" description="VOC" evidence="2">
    <location>
        <begin position="3"/>
        <end position="122"/>
    </location>
</feature>
<proteinExistence type="predicted"/>
<reference evidence="3 4" key="1">
    <citation type="submission" date="2019-06" db="EMBL/GenBank/DDBJ databases">
        <title>Sequencing the genomes of 1000 actinobacteria strains.</title>
        <authorList>
            <person name="Klenk H.-P."/>
        </authorList>
    </citation>
    <scope>NUCLEOTIDE SEQUENCE [LARGE SCALE GENOMIC DNA]</scope>
    <source>
        <strain evidence="3 4">DSM 43186</strain>
    </source>
</reference>
<dbReference type="InterPro" id="IPR037523">
    <property type="entry name" value="VOC_core"/>
</dbReference>
<accession>A0A543IQH2</accession>
<dbReference type="Gene3D" id="3.10.180.10">
    <property type="entry name" value="2,3-Dihydroxybiphenyl 1,2-Dioxygenase, domain 1"/>
    <property type="match status" value="1"/>
</dbReference>
<sequence length="133" mass="14769">MIQVLTVTFDCADPYGLAEWWSRATGWPLVDSEPGDDAVQLDPPPDRPHQPPLLFLRVPEGKTAKNRVHLDVVPTDGRTRDEEVDRLIALGAKPYEDHRRPDGSGWMVLLDPEGNEFCVCRSPAERAAAEPAS</sequence>
<protein>
    <recommendedName>
        <fullName evidence="2">VOC domain-containing protein</fullName>
    </recommendedName>
</protein>
<dbReference type="PANTHER" id="PTHR35908:SF1">
    <property type="entry name" value="CONSERVED PROTEIN"/>
    <property type="match status" value="1"/>
</dbReference>
<dbReference type="CDD" id="cd06587">
    <property type="entry name" value="VOC"/>
    <property type="match status" value="1"/>
</dbReference>
<dbReference type="RefSeq" id="WP_170198988.1">
    <property type="nucleotide sequence ID" value="NZ_BMPV01000010.1"/>
</dbReference>
<organism evidence="3 4">
    <name type="scientific">Thermopolyspora flexuosa</name>
    <dbReference type="NCBI Taxonomy" id="103836"/>
    <lineage>
        <taxon>Bacteria</taxon>
        <taxon>Bacillati</taxon>
        <taxon>Actinomycetota</taxon>
        <taxon>Actinomycetes</taxon>
        <taxon>Streptosporangiales</taxon>
        <taxon>Streptosporangiaceae</taxon>
        <taxon>Thermopolyspora</taxon>
    </lineage>
</organism>
<comment type="caution">
    <text evidence="3">The sequence shown here is derived from an EMBL/GenBank/DDBJ whole genome shotgun (WGS) entry which is preliminary data.</text>
</comment>
<dbReference type="InterPro" id="IPR041581">
    <property type="entry name" value="Glyoxalase_6"/>
</dbReference>